<dbReference type="Pfam" id="PF01234">
    <property type="entry name" value="NNMT_PNMT_TEMT"/>
    <property type="match status" value="1"/>
</dbReference>
<dbReference type="SUPFAM" id="SSF53335">
    <property type="entry name" value="S-adenosyl-L-methionine-dependent methyltransferases"/>
    <property type="match status" value="1"/>
</dbReference>
<evidence type="ECO:0000256" key="1">
    <source>
        <dbReference type="ARBA" id="ARBA00007996"/>
    </source>
</evidence>
<organism evidence="5 6">
    <name type="scientific">Pyxicephalus adspersus</name>
    <name type="common">African bullfrog</name>
    <dbReference type="NCBI Taxonomy" id="30357"/>
    <lineage>
        <taxon>Eukaryota</taxon>
        <taxon>Metazoa</taxon>
        <taxon>Chordata</taxon>
        <taxon>Craniata</taxon>
        <taxon>Vertebrata</taxon>
        <taxon>Euteleostomi</taxon>
        <taxon>Amphibia</taxon>
        <taxon>Batrachia</taxon>
        <taxon>Anura</taxon>
        <taxon>Neobatrachia</taxon>
        <taxon>Ranoidea</taxon>
        <taxon>Pyxicephalidae</taxon>
        <taxon>Pyxicephalinae</taxon>
        <taxon>Pyxicephalus</taxon>
    </lineage>
</organism>
<dbReference type="PANTHER" id="PTHR10867:SF32">
    <property type="entry name" value="NICOTINAMIDE N-METHYLTRANSFERASE"/>
    <property type="match status" value="1"/>
</dbReference>
<dbReference type="InterPro" id="IPR000940">
    <property type="entry name" value="NNMT_TEMT_trans"/>
</dbReference>
<keyword evidence="2" id="KW-0489">Methyltransferase</keyword>
<evidence type="ECO:0000313" key="5">
    <source>
        <dbReference type="EMBL" id="DBA16574.1"/>
    </source>
</evidence>
<dbReference type="InterPro" id="IPR029063">
    <property type="entry name" value="SAM-dependent_MTases_sf"/>
</dbReference>
<dbReference type="Gene3D" id="3.40.50.150">
    <property type="entry name" value="Vaccinia Virus protein VP39"/>
    <property type="match status" value="1"/>
</dbReference>
<evidence type="ECO:0008006" key="7">
    <source>
        <dbReference type="Google" id="ProtNLM"/>
    </source>
</evidence>
<reference evidence="5" key="1">
    <citation type="thesis" date="2020" institute="ProQuest LLC" country="789 East Eisenhower Parkway, Ann Arbor, MI, USA">
        <title>Comparative Genomics and Chromosome Evolution.</title>
        <authorList>
            <person name="Mudd A.B."/>
        </authorList>
    </citation>
    <scope>NUCLEOTIDE SEQUENCE</scope>
    <source>
        <strain evidence="5">1538</strain>
        <tissue evidence="5">Blood</tissue>
    </source>
</reference>
<dbReference type="GO" id="GO:0008170">
    <property type="term" value="F:N-methyltransferase activity"/>
    <property type="evidence" value="ECO:0007669"/>
    <property type="project" value="TreeGrafter"/>
</dbReference>
<dbReference type="GO" id="GO:0005829">
    <property type="term" value="C:cytosol"/>
    <property type="evidence" value="ECO:0007669"/>
    <property type="project" value="TreeGrafter"/>
</dbReference>
<evidence type="ECO:0000313" key="6">
    <source>
        <dbReference type="Proteomes" id="UP001181693"/>
    </source>
</evidence>
<sequence length="259" mass="30108">MDSMPKKFYPIHEFDARRGFDQYFSDEQKLNFIDDSLKFPMMNLHYVFSKGYIHGNLLLDFSKGFYIHHLYSASMIFKDIILMKFNKTCAMEACKWLSDSTGAFDWIHTKTAIAELEEKSVQKPDKELNLKASIKQIVMCSLEKENLTDPLVLPLSDCIISVWLLDIISKDQEEYMRNLEKISNLLNIGGHLIIIGALNMTYFTAGECFFACKYDESFVRSALRKFGFVIDYCVVQKRRNVSDLSDYTHVIFITAQKEK</sequence>
<name>A0AAV2ZGZ5_PYXAD</name>
<comment type="caution">
    <text evidence="5">The sequence shown here is derived from an EMBL/GenBank/DDBJ whole genome shotgun (WGS) entry which is preliminary data.</text>
</comment>
<evidence type="ECO:0000256" key="4">
    <source>
        <dbReference type="ARBA" id="ARBA00022691"/>
    </source>
</evidence>
<dbReference type="GO" id="GO:0032259">
    <property type="term" value="P:methylation"/>
    <property type="evidence" value="ECO:0007669"/>
    <property type="project" value="UniProtKB-KW"/>
</dbReference>
<evidence type="ECO:0000256" key="2">
    <source>
        <dbReference type="ARBA" id="ARBA00022603"/>
    </source>
</evidence>
<dbReference type="AlphaFoldDB" id="A0AAV2ZGZ5"/>
<dbReference type="Proteomes" id="UP001181693">
    <property type="component" value="Unassembled WGS sequence"/>
</dbReference>
<keyword evidence="3" id="KW-0808">Transferase</keyword>
<dbReference type="PROSITE" id="PS51681">
    <property type="entry name" value="SAM_MT_NNMT_PNMT_TEMT"/>
    <property type="match status" value="1"/>
</dbReference>
<gene>
    <name evidence="5" type="ORF">GDO54_003953</name>
</gene>
<dbReference type="PANTHER" id="PTHR10867">
    <property type="entry name" value="NNMT/PNMT/TEMT FAMILY MEMBER"/>
    <property type="match status" value="1"/>
</dbReference>
<accession>A0AAV2ZGZ5</accession>
<dbReference type="EMBL" id="DYDO01000011">
    <property type="protein sequence ID" value="DBA16574.1"/>
    <property type="molecule type" value="Genomic_DNA"/>
</dbReference>
<proteinExistence type="inferred from homology"/>
<evidence type="ECO:0000256" key="3">
    <source>
        <dbReference type="ARBA" id="ARBA00022679"/>
    </source>
</evidence>
<keyword evidence="6" id="KW-1185">Reference proteome</keyword>
<protein>
    <recommendedName>
        <fullName evidence="7">Nicotinamide N-methyltransferase-like protein</fullName>
    </recommendedName>
</protein>
<keyword evidence="4" id="KW-0949">S-adenosyl-L-methionine</keyword>
<comment type="similarity">
    <text evidence="1">Belongs to the class I-like SAM-binding methyltransferase superfamily. NNMT/PNMT/TEMT family.</text>
</comment>